<evidence type="ECO:0000313" key="5">
    <source>
        <dbReference type="Proteomes" id="UP000017837"/>
    </source>
</evidence>
<dbReference type="InterPro" id="IPR050336">
    <property type="entry name" value="Chromosome_partition/occlusion"/>
</dbReference>
<dbReference type="GO" id="GO:0007059">
    <property type="term" value="P:chromosome segregation"/>
    <property type="evidence" value="ECO:0007669"/>
    <property type="project" value="TreeGrafter"/>
</dbReference>
<dbReference type="PATRIC" id="fig|1121022.4.peg.1569"/>
<comment type="caution">
    <text evidence="4">The sequence shown here is derived from an EMBL/GenBank/DDBJ whole genome shotgun (WGS) entry which is preliminary data.</text>
</comment>
<dbReference type="SUPFAM" id="SSF109709">
    <property type="entry name" value="KorB DNA-binding domain-like"/>
    <property type="match status" value="1"/>
</dbReference>
<dbReference type="InterPro" id="IPR041468">
    <property type="entry name" value="HTH_ParB/Spo0J"/>
</dbReference>
<dbReference type="InterPro" id="IPR003115">
    <property type="entry name" value="ParB_N"/>
</dbReference>
<dbReference type="RefSeq" id="WP_018082394.1">
    <property type="nucleotide sequence ID" value="NZ_AQWM01000013.1"/>
</dbReference>
<dbReference type="eggNOG" id="COG1475">
    <property type="taxonomic scope" value="Bacteria"/>
</dbReference>
<name>V4PEZ8_9CAUL</name>
<dbReference type="Proteomes" id="UP000017837">
    <property type="component" value="Unassembled WGS sequence"/>
</dbReference>
<dbReference type="PANTHER" id="PTHR33375">
    <property type="entry name" value="CHROMOSOME-PARTITIONING PROTEIN PARB-RELATED"/>
    <property type="match status" value="1"/>
</dbReference>
<dbReference type="PANTHER" id="PTHR33375:SF7">
    <property type="entry name" value="CHROMOSOME 2-PARTITIONING PROTEIN PARB-RELATED"/>
    <property type="match status" value="1"/>
</dbReference>
<gene>
    <name evidence="4" type="ORF">ABENE_07805</name>
</gene>
<feature type="compositionally biased region" description="Basic and acidic residues" evidence="2">
    <location>
        <begin position="387"/>
        <end position="397"/>
    </location>
</feature>
<dbReference type="STRING" id="1121022.GCA_000376105_02722"/>
<feature type="compositionally biased region" description="Acidic residues" evidence="2">
    <location>
        <begin position="398"/>
        <end position="429"/>
    </location>
</feature>
<feature type="region of interest" description="Disordered" evidence="2">
    <location>
        <begin position="640"/>
        <end position="664"/>
    </location>
</feature>
<sequence length="664" mass="73115">MTKHTTTTALIAGTHVFIPLNKLKKSPKNARKIPHSEAAIEAKAASFAAKGILQNLVVEPERDEAGAETGFYLVSIGEGRRLGQLLRVKRKEIRKDEPMPCVIDVEHDAHEISLDENVTREAMHPADQFEAFQRLATEKGYGAEDIAARFGVTPKIVQQRLKLAAVSPKLMDLYKADKLSLSQVMAFTLTDDHARQEEVFDGLTQWANEPSHIRRRLTETHVLATDRRARFIGVEAYEAAGGHVTRDLFADETGIYLDDVQLLQRLAVEKLVAVANEVKDAEGWKWAEGHIDYPHGHGMERAYARNVDLPEEVRAEWAECQQKFEDLADIALQLDEVPEDMEAELTDLETQLGIFAKAGKAFDPADIACGGVLVTLNYQGEPTIERGFIRSGDRTPDPAEDADEGTDALGDDEREDDDTEGQGPAEDEEVETLKPLSDLLLRDLTTHRTLALRVALGEHPDMALLGLLHTLVYQTFFSGGASQCIEVRATSADISTYADSYNDTANAKALAERHAEWASQMPKDVEDIWHLLTALGDSDRLALLAHCVSLTFNAVKQPHDQKRVALAVADQLAEGVGLAMDQHWQATARSYFSRVSKPHILQAVREAVGVEDAELINGLKKQAMAETAETLLAGTGWLPPALRRKTRGEPEAVSDGESEALAAE</sequence>
<dbReference type="Gene3D" id="1.10.10.2830">
    <property type="match status" value="1"/>
</dbReference>
<dbReference type="SMART" id="SM00470">
    <property type="entry name" value="ParB"/>
    <property type="match status" value="1"/>
</dbReference>
<organism evidence="4 5">
    <name type="scientific">Asticcacaulis benevestitus DSM 16100 = ATCC BAA-896</name>
    <dbReference type="NCBI Taxonomy" id="1121022"/>
    <lineage>
        <taxon>Bacteria</taxon>
        <taxon>Pseudomonadati</taxon>
        <taxon>Pseudomonadota</taxon>
        <taxon>Alphaproteobacteria</taxon>
        <taxon>Caulobacterales</taxon>
        <taxon>Caulobacteraceae</taxon>
        <taxon>Asticcacaulis</taxon>
    </lineage>
</organism>
<feature type="domain" description="ParB-like N-terminal" evidence="3">
    <location>
        <begin position="16"/>
        <end position="118"/>
    </location>
</feature>
<dbReference type="CDD" id="cd16406">
    <property type="entry name" value="ParB_N_like"/>
    <property type="match status" value="1"/>
</dbReference>
<evidence type="ECO:0000313" key="4">
    <source>
        <dbReference type="EMBL" id="ESQ92532.1"/>
    </source>
</evidence>
<dbReference type="OrthoDB" id="9813122at2"/>
<dbReference type="Pfam" id="PF17762">
    <property type="entry name" value="HTH_ParB"/>
    <property type="match status" value="1"/>
</dbReference>
<dbReference type="AlphaFoldDB" id="V4PEZ8"/>
<evidence type="ECO:0000256" key="1">
    <source>
        <dbReference type="ARBA" id="ARBA00006295"/>
    </source>
</evidence>
<dbReference type="FunFam" id="1.10.10.2830:FF:000001">
    <property type="entry name" value="Chromosome partitioning protein ParB"/>
    <property type="match status" value="1"/>
</dbReference>
<reference evidence="4 5" key="1">
    <citation type="journal article" date="2014" name="Nature">
        <title>Sequential evolution of bacterial morphology by co-option of a developmental regulator.</title>
        <authorList>
            <person name="Jiang C."/>
            <person name="Brown P.J."/>
            <person name="Ducret A."/>
            <person name="Brun Y.V."/>
        </authorList>
    </citation>
    <scope>NUCLEOTIDE SEQUENCE [LARGE SCALE GENOMIC DNA]</scope>
    <source>
        <strain evidence="4 5">DSM 16100</strain>
    </source>
</reference>
<feature type="region of interest" description="Disordered" evidence="2">
    <location>
        <begin position="387"/>
        <end position="429"/>
    </location>
</feature>
<accession>V4PEZ8</accession>
<dbReference type="GO" id="GO:0005694">
    <property type="term" value="C:chromosome"/>
    <property type="evidence" value="ECO:0007669"/>
    <property type="project" value="TreeGrafter"/>
</dbReference>
<evidence type="ECO:0000259" key="3">
    <source>
        <dbReference type="SMART" id="SM00470"/>
    </source>
</evidence>
<keyword evidence="5" id="KW-1185">Reference proteome</keyword>
<proteinExistence type="inferred from homology"/>
<comment type="similarity">
    <text evidence="1">Belongs to the ParB family.</text>
</comment>
<dbReference type="EMBL" id="AWGB01000012">
    <property type="protein sequence ID" value="ESQ92532.1"/>
    <property type="molecule type" value="Genomic_DNA"/>
</dbReference>
<protein>
    <recommendedName>
        <fullName evidence="3">ParB-like N-terminal domain-containing protein</fullName>
    </recommendedName>
</protein>
<evidence type="ECO:0000256" key="2">
    <source>
        <dbReference type="SAM" id="MobiDB-lite"/>
    </source>
</evidence>